<dbReference type="Pfam" id="PF24576">
    <property type="entry name" value="IR75A_N"/>
    <property type="match status" value="1"/>
</dbReference>
<name>A0ABD2W979_9HYME</name>
<dbReference type="AlphaFoldDB" id="A0ABD2W979"/>
<evidence type="ECO:0000256" key="7">
    <source>
        <dbReference type="ARBA" id="ARBA00023180"/>
    </source>
</evidence>
<dbReference type="InterPro" id="IPR052192">
    <property type="entry name" value="Insect_Ionotropic_Sensory_Rcpt"/>
</dbReference>
<keyword evidence="5 8" id="KW-0472">Membrane</keyword>
<evidence type="ECO:0000256" key="1">
    <source>
        <dbReference type="ARBA" id="ARBA00004651"/>
    </source>
</evidence>
<dbReference type="PANTHER" id="PTHR42643:SF32">
    <property type="entry name" value="IONOTROPIC RECEPTOR 31A, ISOFORM C-RELATED"/>
    <property type="match status" value="1"/>
</dbReference>
<dbReference type="Proteomes" id="UP001627154">
    <property type="component" value="Unassembled WGS sequence"/>
</dbReference>
<feature type="transmembrane region" description="Helical" evidence="8">
    <location>
        <begin position="389"/>
        <end position="405"/>
    </location>
</feature>
<evidence type="ECO:0000256" key="3">
    <source>
        <dbReference type="ARBA" id="ARBA00022692"/>
    </source>
</evidence>
<dbReference type="PANTHER" id="PTHR42643">
    <property type="entry name" value="IONOTROPIC RECEPTOR 20A-RELATED"/>
    <property type="match status" value="1"/>
</dbReference>
<keyword evidence="9" id="KW-0732">Signal</keyword>
<dbReference type="SUPFAM" id="SSF53850">
    <property type="entry name" value="Periplasmic binding protein-like II"/>
    <property type="match status" value="1"/>
</dbReference>
<reference evidence="11 12" key="1">
    <citation type="journal article" date="2024" name="bioRxiv">
        <title>A reference genome for Trichogramma kaykai: A tiny desert-dwelling parasitoid wasp with competing sex-ratio distorters.</title>
        <authorList>
            <person name="Culotta J."/>
            <person name="Lindsey A.R."/>
        </authorList>
    </citation>
    <scope>NUCLEOTIDE SEQUENCE [LARGE SCALE GENOMIC DNA]</scope>
    <source>
        <strain evidence="11 12">KSX58</strain>
    </source>
</reference>
<evidence type="ECO:0000313" key="11">
    <source>
        <dbReference type="EMBL" id="KAL3389239.1"/>
    </source>
</evidence>
<feature type="signal peptide" evidence="9">
    <location>
        <begin position="1"/>
        <end position="19"/>
    </location>
</feature>
<comment type="subcellular location">
    <subcellularLocation>
        <location evidence="1">Cell membrane</location>
        <topology evidence="1">Multi-pass membrane protein</topology>
    </subcellularLocation>
</comment>
<keyword evidence="3 8" id="KW-0812">Transmembrane</keyword>
<feature type="chain" id="PRO_5044887619" description="Ionotropic receptor 75a N-terminal domain-containing protein" evidence="9">
    <location>
        <begin position="20"/>
        <end position="539"/>
    </location>
</feature>
<keyword evidence="4 8" id="KW-1133">Transmembrane helix</keyword>
<keyword evidence="7" id="KW-0325">Glycoprotein</keyword>
<evidence type="ECO:0000256" key="5">
    <source>
        <dbReference type="ARBA" id="ARBA00023136"/>
    </source>
</evidence>
<gene>
    <name evidence="11" type="ORF">TKK_015491</name>
</gene>
<proteinExistence type="predicted"/>
<protein>
    <recommendedName>
        <fullName evidence="10">Ionotropic receptor 75a N-terminal domain-containing protein</fullName>
    </recommendedName>
</protein>
<organism evidence="11 12">
    <name type="scientific">Trichogramma kaykai</name>
    <dbReference type="NCBI Taxonomy" id="54128"/>
    <lineage>
        <taxon>Eukaryota</taxon>
        <taxon>Metazoa</taxon>
        <taxon>Ecdysozoa</taxon>
        <taxon>Arthropoda</taxon>
        <taxon>Hexapoda</taxon>
        <taxon>Insecta</taxon>
        <taxon>Pterygota</taxon>
        <taxon>Neoptera</taxon>
        <taxon>Endopterygota</taxon>
        <taxon>Hymenoptera</taxon>
        <taxon>Apocrita</taxon>
        <taxon>Proctotrupomorpha</taxon>
        <taxon>Chalcidoidea</taxon>
        <taxon>Trichogrammatidae</taxon>
        <taxon>Trichogramma</taxon>
    </lineage>
</organism>
<dbReference type="InterPro" id="IPR057074">
    <property type="entry name" value="IR75A_N"/>
</dbReference>
<sequence length="539" mass="61954">MITLEVFLLILIVNTQVESSSEFIVDYFVLKKISSVVGFTCNSLEVKQFTKNGIRTAVQKLNKNYKVDIISTSNWKLGIFIDSQCHDTQNIELLFSKATDLRLYDFLNYWLVLSSDLDHTLSLIDDTAFGISTDFVIAVSSNSFTGDNYNLYDVYNIWKDRGASLNISYLGWWNKDRHFYLDSSFDSSKYAKRADLLGLTMKMTYYSCKYKPSNMALEDYYKMYSIVPRDNLSKFGFNLILHLSEMYNFKSEHTVVTKWPTDDVVVGPIIRAVATKQADITGSPIIMNSKRADLARYVHQSFPFRTCFILRSPQHKSIRVNEVLGPLESAVWYLTGTFMIMSSCIMAALFCNENPMYSLERYSNSVILVVGSLCQQSCTIQMDKVPTRIAFLTIMIFSFLLYNYYSAGVVSSRLNDPIHKINDSLTELGKLNTKLSSDYMVYFDLFIKKPDKEIRAFYNTSWSKLKEQDRFMEPDKAVRLVQDGSLAYHAHPETVYPYVGKLFENHEICELTEVHLQKKTLSTFAVGKNCSFTEMIKIG</sequence>
<feature type="domain" description="Ionotropic receptor 75a N-terminal" evidence="10">
    <location>
        <begin position="22"/>
        <end position="203"/>
    </location>
</feature>
<evidence type="ECO:0000313" key="12">
    <source>
        <dbReference type="Proteomes" id="UP001627154"/>
    </source>
</evidence>
<evidence type="ECO:0000256" key="8">
    <source>
        <dbReference type="SAM" id="Phobius"/>
    </source>
</evidence>
<evidence type="ECO:0000256" key="6">
    <source>
        <dbReference type="ARBA" id="ARBA00023170"/>
    </source>
</evidence>
<dbReference type="EMBL" id="JBJJXI010000123">
    <property type="protein sequence ID" value="KAL3389239.1"/>
    <property type="molecule type" value="Genomic_DNA"/>
</dbReference>
<comment type="caution">
    <text evidence="11">The sequence shown here is derived from an EMBL/GenBank/DDBJ whole genome shotgun (WGS) entry which is preliminary data.</text>
</comment>
<accession>A0ABD2W979</accession>
<evidence type="ECO:0000259" key="10">
    <source>
        <dbReference type="Pfam" id="PF24576"/>
    </source>
</evidence>
<keyword evidence="2" id="KW-1003">Cell membrane</keyword>
<evidence type="ECO:0000256" key="9">
    <source>
        <dbReference type="SAM" id="SignalP"/>
    </source>
</evidence>
<keyword evidence="6" id="KW-0675">Receptor</keyword>
<evidence type="ECO:0000256" key="2">
    <source>
        <dbReference type="ARBA" id="ARBA00022475"/>
    </source>
</evidence>
<dbReference type="GO" id="GO:0005886">
    <property type="term" value="C:plasma membrane"/>
    <property type="evidence" value="ECO:0007669"/>
    <property type="project" value="UniProtKB-SubCell"/>
</dbReference>
<evidence type="ECO:0000256" key="4">
    <source>
        <dbReference type="ARBA" id="ARBA00022989"/>
    </source>
</evidence>
<keyword evidence="12" id="KW-1185">Reference proteome</keyword>
<dbReference type="Gene3D" id="1.10.287.70">
    <property type="match status" value="1"/>
</dbReference>
<feature type="transmembrane region" description="Helical" evidence="8">
    <location>
        <begin position="330"/>
        <end position="351"/>
    </location>
</feature>